<evidence type="ECO:0000313" key="5">
    <source>
        <dbReference type="Proteomes" id="UP001272987"/>
    </source>
</evidence>
<evidence type="ECO:0000313" key="4">
    <source>
        <dbReference type="EMBL" id="MDX3025576.1"/>
    </source>
</evidence>
<accession>A0AAP6EL08</accession>
<organism evidence="3 6">
    <name type="scientific">Streptomyces acidiscabies</name>
    <dbReference type="NCBI Taxonomy" id="42234"/>
    <lineage>
        <taxon>Bacteria</taxon>
        <taxon>Bacillati</taxon>
        <taxon>Actinomycetota</taxon>
        <taxon>Actinomycetes</taxon>
        <taxon>Kitasatosporales</taxon>
        <taxon>Streptomycetaceae</taxon>
        <taxon>Streptomyces</taxon>
    </lineage>
</organism>
<protein>
    <submittedName>
        <fullName evidence="3">Scr1 family TA system antitoxin-like transcriptional regulator</fullName>
    </submittedName>
</protein>
<dbReference type="EMBL" id="JARAWP010000049">
    <property type="protein sequence ID" value="MDX3025576.1"/>
    <property type="molecule type" value="Genomic_DNA"/>
</dbReference>
<dbReference type="GeneID" id="69810231"/>
<evidence type="ECO:0000313" key="3">
    <source>
        <dbReference type="EMBL" id="MDX2966155.1"/>
    </source>
</evidence>
<keyword evidence="5" id="KW-1185">Reference proteome</keyword>
<dbReference type="Pfam" id="PF19054">
    <property type="entry name" value="DUF5753"/>
    <property type="match status" value="1"/>
</dbReference>
<name>A0AAP6EL08_9ACTN</name>
<gene>
    <name evidence="3" type="ORF">PV399_41580</name>
    <name evidence="4" type="ORF">PV666_48105</name>
</gene>
<evidence type="ECO:0000259" key="2">
    <source>
        <dbReference type="Pfam" id="PF19054"/>
    </source>
</evidence>
<feature type="region of interest" description="Disordered" evidence="1">
    <location>
        <begin position="1"/>
        <end position="24"/>
    </location>
</feature>
<dbReference type="RefSeq" id="WP_010354556.1">
    <property type="nucleotide sequence ID" value="NZ_BCML01000067.1"/>
</dbReference>
<dbReference type="InterPro" id="IPR043917">
    <property type="entry name" value="DUF5753"/>
</dbReference>
<proteinExistence type="predicted"/>
<evidence type="ECO:0000256" key="1">
    <source>
        <dbReference type="SAM" id="MobiDB-lite"/>
    </source>
</evidence>
<comment type="caution">
    <text evidence="3">The sequence shown here is derived from an EMBL/GenBank/DDBJ whole genome shotgun (WGS) entry which is preliminary data.</text>
</comment>
<reference evidence="3 5" key="1">
    <citation type="journal article" date="2023" name="Microb. Genom.">
        <title>Mesoterricola silvestris gen. nov., sp. nov., Mesoterricola sediminis sp. nov., Geothrix oryzae sp. nov., Geothrix edaphica sp. nov., Geothrix rubra sp. nov., and Geothrix limicola sp. nov., six novel members of Acidobacteriota isolated from soils.</title>
        <authorList>
            <person name="Weisberg A.J."/>
            <person name="Pearce E."/>
            <person name="Kramer C.G."/>
            <person name="Chang J.H."/>
            <person name="Clarke C.R."/>
        </authorList>
    </citation>
    <scope>NUCLEOTIDE SEQUENCE</scope>
    <source>
        <strain evidence="4 5">NB05-1H</strain>
        <strain evidence="3">NRRL_B-16521</strain>
    </source>
</reference>
<sequence>MSDPRRTGIGSQHPGAGTTQEASINSALHDPFGILAFPEPVETDVVYADGLIDTVHYEEPAQVEIFTTLFRRLNSEALPADESMARIRLAIQEMEEDS</sequence>
<dbReference type="EMBL" id="JARAWC010000053">
    <property type="protein sequence ID" value="MDX2966155.1"/>
    <property type="molecule type" value="Genomic_DNA"/>
</dbReference>
<feature type="domain" description="DUF5753" evidence="2">
    <location>
        <begin position="21"/>
        <end position="88"/>
    </location>
</feature>
<dbReference type="AlphaFoldDB" id="A0AAP6EL08"/>
<dbReference type="Proteomes" id="UP001282288">
    <property type="component" value="Unassembled WGS sequence"/>
</dbReference>
<evidence type="ECO:0000313" key="6">
    <source>
        <dbReference type="Proteomes" id="UP001282288"/>
    </source>
</evidence>
<dbReference type="Proteomes" id="UP001272987">
    <property type="component" value="Unassembled WGS sequence"/>
</dbReference>